<evidence type="ECO:0000256" key="13">
    <source>
        <dbReference type="PROSITE-ProRule" id="PRU01343"/>
    </source>
</evidence>
<dbReference type="GO" id="GO:0008081">
    <property type="term" value="F:phosphoric diester hydrolase activity"/>
    <property type="evidence" value="ECO:0007669"/>
    <property type="project" value="TreeGrafter"/>
</dbReference>
<feature type="binding site" evidence="11">
    <location>
        <position position="204"/>
    </location>
    <ligand>
        <name>Mg(2+)</name>
        <dbReference type="ChEBI" id="CHEBI:18420"/>
        <label>1</label>
    </ligand>
</feature>
<evidence type="ECO:0000256" key="5">
    <source>
        <dbReference type="ARBA" id="ARBA00022771"/>
    </source>
</evidence>
<dbReference type="InterPro" id="IPR020848">
    <property type="entry name" value="AP_endonuclease_F1_CS"/>
</dbReference>
<dbReference type="GO" id="GO:0003677">
    <property type="term" value="F:DNA binding"/>
    <property type="evidence" value="ECO:0007669"/>
    <property type="project" value="InterPro"/>
</dbReference>
<feature type="site" description="Interaction with DNA substrate" evidence="12">
    <location>
        <position position="329"/>
    </location>
</feature>
<dbReference type="OrthoDB" id="391817at2759"/>
<accession>F0XBB2</accession>
<keyword evidence="9" id="KW-0539">Nucleus</keyword>
<keyword evidence="6" id="KW-0378">Hydrolase</keyword>
<evidence type="ECO:0000256" key="8">
    <source>
        <dbReference type="ARBA" id="ARBA00022842"/>
    </source>
</evidence>
<evidence type="ECO:0000256" key="11">
    <source>
        <dbReference type="PIRSR" id="PIRSR604808-2"/>
    </source>
</evidence>
<comment type="similarity">
    <text evidence="2">Belongs to the DNA repair enzymes AP/ExoA family.</text>
</comment>
<dbReference type="Gene3D" id="3.60.10.10">
    <property type="entry name" value="Endonuclease/exonuclease/phosphatase"/>
    <property type="match status" value="1"/>
</dbReference>
<dbReference type="GO" id="GO:0005634">
    <property type="term" value="C:nucleus"/>
    <property type="evidence" value="ECO:0007669"/>
    <property type="project" value="TreeGrafter"/>
</dbReference>
<dbReference type="eggNOG" id="KOG1294">
    <property type="taxonomic scope" value="Eukaryota"/>
</dbReference>
<evidence type="ECO:0000313" key="17">
    <source>
        <dbReference type="Proteomes" id="UP000007796"/>
    </source>
</evidence>
<evidence type="ECO:0000256" key="4">
    <source>
        <dbReference type="ARBA" id="ARBA00022723"/>
    </source>
</evidence>
<dbReference type="EMBL" id="GL629756">
    <property type="protein sequence ID" value="EFX04950.1"/>
    <property type="molecule type" value="Genomic_DNA"/>
</dbReference>
<dbReference type="PANTHER" id="PTHR22748">
    <property type="entry name" value="AP ENDONUCLEASE"/>
    <property type="match status" value="1"/>
</dbReference>
<evidence type="ECO:0000256" key="6">
    <source>
        <dbReference type="ARBA" id="ARBA00022801"/>
    </source>
</evidence>
<feature type="active site" description="Proton donor/acceptor" evidence="10">
    <location>
        <position position="202"/>
    </location>
</feature>
<dbReference type="HOGENOM" id="CLU_010374_2_0_1"/>
<dbReference type="GO" id="GO:0003906">
    <property type="term" value="F:DNA-(apurinic or apyrimidinic site) endonuclease activity"/>
    <property type="evidence" value="ECO:0007669"/>
    <property type="project" value="TreeGrafter"/>
</dbReference>
<gene>
    <name evidence="16" type="ORF">CMQ_5212</name>
</gene>
<comment type="cofactor">
    <cofactor evidence="1">
        <name>Mn(2+)</name>
        <dbReference type="ChEBI" id="CHEBI:29035"/>
    </cofactor>
</comment>
<organism evidence="17">
    <name type="scientific">Grosmannia clavigera (strain kw1407 / UAMH 11150)</name>
    <name type="common">Blue stain fungus</name>
    <name type="synonym">Graphiocladiella clavigera</name>
    <dbReference type="NCBI Taxonomy" id="655863"/>
    <lineage>
        <taxon>Eukaryota</taxon>
        <taxon>Fungi</taxon>
        <taxon>Dikarya</taxon>
        <taxon>Ascomycota</taxon>
        <taxon>Pezizomycotina</taxon>
        <taxon>Sordariomycetes</taxon>
        <taxon>Sordariomycetidae</taxon>
        <taxon>Ophiostomatales</taxon>
        <taxon>Ophiostomataceae</taxon>
        <taxon>Leptographium</taxon>
    </lineage>
</organism>
<dbReference type="GO" id="GO:0008311">
    <property type="term" value="F:double-stranded DNA 3'-5' DNA exonuclease activity"/>
    <property type="evidence" value="ECO:0007669"/>
    <property type="project" value="TreeGrafter"/>
</dbReference>
<feature type="active site" description="Proton acceptor" evidence="10">
    <location>
        <position position="329"/>
    </location>
</feature>
<dbReference type="FunFam" id="3.60.10.10:FF:000079">
    <property type="entry name" value="DNA-(apurinic or apyrimidinic site) lyase"/>
    <property type="match status" value="1"/>
</dbReference>
<evidence type="ECO:0000259" key="15">
    <source>
        <dbReference type="PROSITE" id="PS51999"/>
    </source>
</evidence>
<dbReference type="GO" id="GO:0016829">
    <property type="term" value="F:lyase activity"/>
    <property type="evidence" value="ECO:0007669"/>
    <property type="project" value="UniProtKB-KW"/>
</dbReference>
<feature type="binding site" evidence="11">
    <location>
        <position position="15"/>
    </location>
    <ligand>
        <name>Mg(2+)</name>
        <dbReference type="ChEBI" id="CHEBI:18420"/>
        <label>1</label>
    </ligand>
</feature>
<feature type="binding site" evidence="11">
    <location>
        <position position="329"/>
    </location>
    <ligand>
        <name>Mg(2+)</name>
        <dbReference type="ChEBI" id="CHEBI:18420"/>
        <label>1</label>
    </ligand>
</feature>
<feature type="binding site" evidence="11">
    <location>
        <position position="202"/>
    </location>
    <ligand>
        <name>Mg(2+)</name>
        <dbReference type="ChEBI" id="CHEBI:18420"/>
        <label>1</label>
    </ligand>
</feature>
<feature type="region of interest" description="Disordered" evidence="14">
    <location>
        <begin position="534"/>
        <end position="710"/>
    </location>
</feature>
<feature type="compositionally biased region" description="Low complexity" evidence="14">
    <location>
        <begin position="597"/>
        <end position="624"/>
    </location>
</feature>
<dbReference type="SUPFAM" id="SSF56219">
    <property type="entry name" value="DNase I-like"/>
    <property type="match status" value="1"/>
</dbReference>
<feature type="region of interest" description="Disordered" evidence="14">
    <location>
        <begin position="428"/>
        <end position="513"/>
    </location>
</feature>
<keyword evidence="17" id="KW-1185">Reference proteome</keyword>
<evidence type="ECO:0000256" key="12">
    <source>
        <dbReference type="PIRSR" id="PIRSR604808-3"/>
    </source>
</evidence>
<feature type="active site" evidence="10">
    <location>
        <position position="163"/>
    </location>
</feature>
<evidence type="ECO:0000256" key="10">
    <source>
        <dbReference type="PIRSR" id="PIRSR604808-1"/>
    </source>
</evidence>
<evidence type="ECO:0000256" key="7">
    <source>
        <dbReference type="ARBA" id="ARBA00022833"/>
    </source>
</evidence>
<feature type="compositionally biased region" description="Low complexity" evidence="14">
    <location>
        <begin position="471"/>
        <end position="485"/>
    </location>
</feature>
<evidence type="ECO:0000256" key="1">
    <source>
        <dbReference type="ARBA" id="ARBA00001936"/>
    </source>
</evidence>
<dbReference type="GO" id="GO:0006284">
    <property type="term" value="P:base-excision repair"/>
    <property type="evidence" value="ECO:0007669"/>
    <property type="project" value="TreeGrafter"/>
</dbReference>
<evidence type="ECO:0000256" key="3">
    <source>
        <dbReference type="ARBA" id="ARBA00013541"/>
    </source>
</evidence>
<dbReference type="InterPro" id="IPR036691">
    <property type="entry name" value="Endo/exonu/phosph_ase_sf"/>
</dbReference>
<dbReference type="InterPro" id="IPR010666">
    <property type="entry name" value="Znf_GRF"/>
</dbReference>
<dbReference type="InParanoid" id="F0XBB2"/>
<dbReference type="Pfam" id="PF03372">
    <property type="entry name" value="Exo_endo_phos"/>
    <property type="match status" value="1"/>
</dbReference>
<dbReference type="STRING" id="655863.F0XBB2"/>
<comment type="cofactor">
    <cofactor evidence="11">
        <name>Mg(2+)</name>
        <dbReference type="ChEBI" id="CHEBI:18420"/>
    </cofactor>
    <cofactor evidence="11">
        <name>Mn(2+)</name>
        <dbReference type="ChEBI" id="CHEBI:29035"/>
    </cofactor>
    <text evidence="11">Probably binds two magnesium or manganese ions per subunit.</text>
</comment>
<keyword evidence="16" id="KW-0456">Lyase</keyword>
<feature type="site" description="Transition state stabilizer" evidence="12">
    <location>
        <position position="204"/>
    </location>
</feature>
<keyword evidence="4 11" id="KW-0479">Metal-binding</keyword>
<dbReference type="GeneID" id="25978510"/>
<keyword evidence="11" id="KW-0464">Manganese</keyword>
<dbReference type="RefSeq" id="XP_014174432.1">
    <property type="nucleotide sequence ID" value="XM_014318957.1"/>
</dbReference>
<feature type="domain" description="GRF-type" evidence="15">
    <location>
        <begin position="735"/>
        <end position="787"/>
    </location>
</feature>
<dbReference type="GO" id="GO:0008270">
    <property type="term" value="F:zinc ion binding"/>
    <property type="evidence" value="ECO:0007669"/>
    <property type="project" value="UniProtKB-KW"/>
</dbReference>
<dbReference type="PANTHER" id="PTHR22748:SF4">
    <property type="entry name" value="DNA-(APURINIC OR APYRIMIDINIC SITE) ENDONUCLEASE 2"/>
    <property type="match status" value="1"/>
</dbReference>
<feature type="compositionally biased region" description="Polar residues" evidence="14">
    <location>
        <begin position="632"/>
        <end position="642"/>
    </location>
</feature>
<sequence length="795" mass="86460">MPSVPSRRPRHVTWNVNGIRNPFKYAPWNNDKTLQAMFDRLDADIVCFQEVKTPKPSLTDDLVFIPGWDSFYSFPHSQTGYSGVSVYTRDSCCVPTRVEEGVTGVLRAPGTTTRYIDRPADRQIGGYPTERQLQSAAVARDLIDAEGRCLVLDFPLFVLINVYCPARRNDDRTDFRDAFLLALDARVRNLVAAGRHVVLCGDMNTMRHHLDTAAVWGHHGQVLPAEALAFDEDYLSLRSAAIFGRLLFDGDRITNTTTDIPPSSPPILHDACRELHPQRRGMYTCWDTRKNHRPANFGSRIDFVLCSPRLMQLLVIQADIQPQLLGSDHCPVYVVLRDSVDDNRNGQVTHTLHTLDYLNPPGRFSGGQLAMTPAQDFALLQRRQPQSARRMPQFANRQHIGNLFRRAPAAGETAAAGPSSEVRKRCATEGETVREATAATASQPVNPRLPPLLQPDPVATVSEEETGGRHSVASDNEADAVAAAEKTNDTGKTDETHTTSETLSVPDPGHDNAAACLQHATTSHPLRPAVLIPTNSLQQAGSGPKEPIEDGRLARASTSTSSPLPTPTPTPSSFLQLAQAQAKKVKPDSLSKKRSGARSLSLSSSSATSSPAPAPASSTVSPSRPVKKAKTGIQTSISTFLQPRQGRGETAPLGAKTGSEKKAQSQTGPTAADSSRVQPSPDDPPLSAADLDDRPALVPEPEPAPGSESFWAEINDGAMAGWSALGLGQRQSPMCEHGEPCKIFVTRKPGVNSGRSFYMCARPPGPLGRREKGTAWQCTTFFWCRDWKPGRKENE</sequence>
<protein>
    <recommendedName>
        <fullName evidence="3">DNA-(apurinic or apyrimidinic site) endonuclease 2</fullName>
    </recommendedName>
</protein>
<evidence type="ECO:0000256" key="14">
    <source>
        <dbReference type="SAM" id="MobiDB-lite"/>
    </source>
</evidence>
<dbReference type="PROSITE" id="PS51999">
    <property type="entry name" value="ZF_GRF"/>
    <property type="match status" value="1"/>
</dbReference>
<dbReference type="Proteomes" id="UP000007796">
    <property type="component" value="Unassembled WGS sequence"/>
</dbReference>
<name>F0XBB2_GROCL</name>
<feature type="compositionally biased region" description="Polar residues" evidence="14">
    <location>
        <begin position="664"/>
        <end position="678"/>
    </location>
</feature>
<dbReference type="CDD" id="cd09088">
    <property type="entry name" value="Ape2-like_AP-endo"/>
    <property type="match status" value="1"/>
</dbReference>
<evidence type="ECO:0000256" key="9">
    <source>
        <dbReference type="ARBA" id="ARBA00023242"/>
    </source>
</evidence>
<dbReference type="PROSITE" id="PS00728">
    <property type="entry name" value="AP_NUCLEASE_F1_3"/>
    <property type="match status" value="1"/>
</dbReference>
<dbReference type="InterPro" id="IPR005135">
    <property type="entry name" value="Endo/exonuclease/phosphatase"/>
</dbReference>
<dbReference type="Pfam" id="PF06839">
    <property type="entry name" value="Zn_ribbon_GRF"/>
    <property type="match status" value="1"/>
</dbReference>
<keyword evidence="8 11" id="KW-0460">Magnesium</keyword>
<evidence type="ECO:0000313" key="16">
    <source>
        <dbReference type="EMBL" id="EFX04950.1"/>
    </source>
</evidence>
<proteinExistence type="inferred from homology"/>
<evidence type="ECO:0000256" key="2">
    <source>
        <dbReference type="ARBA" id="ARBA00007092"/>
    </source>
</evidence>
<dbReference type="PROSITE" id="PS51435">
    <property type="entry name" value="AP_NUCLEASE_F1_4"/>
    <property type="match status" value="1"/>
</dbReference>
<dbReference type="InterPro" id="IPR004808">
    <property type="entry name" value="AP_endonuc_1"/>
</dbReference>
<feature type="compositionally biased region" description="Basic and acidic residues" evidence="14">
    <location>
        <begin position="486"/>
        <end position="498"/>
    </location>
</feature>
<reference evidence="16 17" key="1">
    <citation type="journal article" date="2011" name="Proc. Natl. Acad. Sci. U.S.A.">
        <title>Genome and transcriptome analyses of the mountain pine beetle-fungal symbiont Grosmannia clavigera, a lodgepole pine pathogen.</title>
        <authorList>
            <person name="DiGuistini S."/>
            <person name="Wang Y."/>
            <person name="Liao N.Y."/>
            <person name="Taylor G."/>
            <person name="Tanguay P."/>
            <person name="Feau N."/>
            <person name="Henrissat B."/>
            <person name="Chan S.K."/>
            <person name="Hesse-Orce U."/>
            <person name="Alamouti S.M."/>
            <person name="Tsui C.K.M."/>
            <person name="Docking R.T."/>
            <person name="Levasseur A."/>
            <person name="Haridas S."/>
            <person name="Robertson G."/>
            <person name="Birol I."/>
            <person name="Holt R.A."/>
            <person name="Marra M.A."/>
            <person name="Hamelin R.C."/>
            <person name="Hirst M."/>
            <person name="Jones S.J.M."/>
            <person name="Bohlmann J."/>
            <person name="Breuil C."/>
        </authorList>
    </citation>
    <scope>NUCLEOTIDE SEQUENCE [LARGE SCALE GENOMIC DNA]</scope>
    <source>
        <strain evidence="17">kw1407 / UAMH 11150</strain>
    </source>
</reference>
<feature type="binding site" evidence="11">
    <location>
        <position position="50"/>
    </location>
    <ligand>
        <name>Mg(2+)</name>
        <dbReference type="ChEBI" id="CHEBI:18420"/>
        <label>1</label>
    </ligand>
</feature>
<feature type="site" description="Important for catalytic activity" evidence="12">
    <location>
        <position position="302"/>
    </location>
</feature>
<keyword evidence="7" id="KW-0862">Zinc</keyword>
<feature type="binding site" evidence="11">
    <location>
        <position position="328"/>
    </location>
    <ligand>
        <name>Mg(2+)</name>
        <dbReference type="ChEBI" id="CHEBI:18420"/>
        <label>1</label>
    </ligand>
</feature>
<dbReference type="AlphaFoldDB" id="F0XBB2"/>
<keyword evidence="5 13" id="KW-0863">Zinc-finger</keyword>